<keyword evidence="4" id="KW-1185">Reference proteome</keyword>
<gene>
    <name evidence="3" type="ORF">OWR29_37660</name>
</gene>
<dbReference type="RefSeq" id="WP_267568316.1">
    <property type="nucleotide sequence ID" value="NZ_JAPNTZ010000016.1"/>
</dbReference>
<evidence type="ECO:0000313" key="4">
    <source>
        <dbReference type="Proteomes" id="UP001151002"/>
    </source>
</evidence>
<evidence type="ECO:0000313" key="3">
    <source>
        <dbReference type="EMBL" id="MCY1143761.1"/>
    </source>
</evidence>
<dbReference type="Gene3D" id="3.30.300.50">
    <property type="match status" value="1"/>
</dbReference>
<feature type="region of interest" description="Disordered" evidence="1">
    <location>
        <begin position="1"/>
        <end position="34"/>
    </location>
</feature>
<feature type="domain" description="Peptidase S1A alpha-lytic prodomain" evidence="2">
    <location>
        <begin position="33"/>
        <end position="87"/>
    </location>
</feature>
<dbReference type="InterPro" id="IPR035070">
    <property type="entry name" value="Streptogrisin_prodomain"/>
</dbReference>
<protein>
    <submittedName>
        <fullName evidence="3">S1 family peptidase</fullName>
    </submittedName>
</protein>
<dbReference type="InterPro" id="IPR004236">
    <property type="entry name" value="Pept_S1_alpha_lytic"/>
</dbReference>
<proteinExistence type="predicted"/>
<dbReference type="Pfam" id="PF02983">
    <property type="entry name" value="Pro_Al_protease"/>
    <property type="match status" value="1"/>
</dbReference>
<evidence type="ECO:0000256" key="1">
    <source>
        <dbReference type="SAM" id="MobiDB-lite"/>
    </source>
</evidence>
<accession>A0ABT4BBA8</accession>
<evidence type="ECO:0000259" key="2">
    <source>
        <dbReference type="Pfam" id="PF02983"/>
    </source>
</evidence>
<comment type="caution">
    <text evidence="3">The sequence shown here is derived from an EMBL/GenBank/DDBJ whole genome shotgun (WGS) entry which is preliminary data.</text>
</comment>
<name>A0ABT4BBA8_9ACTN</name>
<organism evidence="3 4">
    <name type="scientific">Paractinoplanes pyxinae</name>
    <dbReference type="NCBI Taxonomy" id="2997416"/>
    <lineage>
        <taxon>Bacteria</taxon>
        <taxon>Bacillati</taxon>
        <taxon>Actinomycetota</taxon>
        <taxon>Actinomycetes</taxon>
        <taxon>Micromonosporales</taxon>
        <taxon>Micromonosporaceae</taxon>
        <taxon>Paractinoplanes</taxon>
    </lineage>
</organism>
<reference evidence="3" key="1">
    <citation type="submission" date="2022-11" db="EMBL/GenBank/DDBJ databases">
        <authorList>
            <person name="Somphong A."/>
            <person name="Phongsopitanun W."/>
        </authorList>
    </citation>
    <scope>NUCLEOTIDE SEQUENCE</scope>
    <source>
        <strain evidence="3">Pm04-4</strain>
    </source>
</reference>
<sequence>MDQEGRAAPHRRRHYRGGREAGPRRGRRGPHGERTLAADRAKFDKRGARAGETIQAWCIDPATNGVVVTAKPGAEAQARKFAKDSGVGEITVETSGRHGFGLATFFATAMRFCGRGTTATTIDHVRNVCIECSFRFNYCDITFIDVNLSTLVIRW</sequence>
<dbReference type="EMBL" id="JAPNTZ010000016">
    <property type="protein sequence ID" value="MCY1143761.1"/>
    <property type="molecule type" value="Genomic_DNA"/>
</dbReference>
<dbReference type="Proteomes" id="UP001151002">
    <property type="component" value="Unassembled WGS sequence"/>
</dbReference>